<keyword evidence="2" id="KW-1185">Reference proteome</keyword>
<dbReference type="Proteomes" id="UP001560685">
    <property type="component" value="Unassembled WGS sequence"/>
</dbReference>
<dbReference type="EMBL" id="JBEHZE010000001">
    <property type="protein sequence ID" value="MEX6632423.1"/>
    <property type="molecule type" value="Genomic_DNA"/>
</dbReference>
<dbReference type="RefSeq" id="WP_369312347.1">
    <property type="nucleotide sequence ID" value="NZ_JBEHZE010000001.1"/>
</dbReference>
<sequence>MKVIGNLDWRHPMVRLRIWVATPIQKLLAAAGRWKPARKTELECEQKDQVTAVGDRGPQMRLAYKAPRSEFIDDTNIDYTPAGIALKNGVCIARYSIRPPSTVEILKSRTVKAARTIPAGTIIEAETPYTYGDWVGDFVLALTTAKNITEPLILPKVLADKSYVIRDVEALGISYIVADEAIRIEKARIMQKRVPSYYWGEDHVAAFREKFRITPPAPIPGSILYLGRFDTHSEAAQRVYPSQEVARIVESLGGTVFDTRNASPAKFDELAPHMETIIADQGSALFGVMHSQTKNVIELTQDDWWHSANLFIANGSGVENYAVVHIFNKTEADLRARIERHLREFGVKP</sequence>
<evidence type="ECO:0000313" key="2">
    <source>
        <dbReference type="Proteomes" id="UP001560685"/>
    </source>
</evidence>
<comment type="caution">
    <text evidence="1">The sequence shown here is derived from an EMBL/GenBank/DDBJ whole genome shotgun (WGS) entry which is preliminary data.</text>
</comment>
<evidence type="ECO:0000313" key="1">
    <source>
        <dbReference type="EMBL" id="MEX6632423.1"/>
    </source>
</evidence>
<evidence type="ECO:0008006" key="3">
    <source>
        <dbReference type="Google" id="ProtNLM"/>
    </source>
</evidence>
<proteinExistence type="predicted"/>
<accession>A0ABV3Z1N2</accession>
<gene>
    <name evidence="1" type="ORF">ABFZ84_02585</name>
</gene>
<reference evidence="1 2" key="1">
    <citation type="submission" date="2024-05" db="EMBL/GenBank/DDBJ databases">
        <title>Three bacterial strains, DH-69, EH-24, and ECK-19 isolated from coastal sediments.</title>
        <authorList>
            <person name="Ye Y.-Q."/>
            <person name="Du Z.-J."/>
        </authorList>
    </citation>
    <scope>NUCLEOTIDE SEQUENCE [LARGE SCALE GENOMIC DNA]</scope>
    <source>
        <strain evidence="1 2">ECK-19</strain>
    </source>
</reference>
<name>A0ABV3Z1N2_9PROT</name>
<organism evidence="1 2">
    <name type="scientific">Hyphococcus lacteus</name>
    <dbReference type="NCBI Taxonomy" id="3143536"/>
    <lineage>
        <taxon>Bacteria</taxon>
        <taxon>Pseudomonadati</taxon>
        <taxon>Pseudomonadota</taxon>
        <taxon>Alphaproteobacteria</taxon>
        <taxon>Parvularculales</taxon>
        <taxon>Parvularculaceae</taxon>
        <taxon>Hyphococcus</taxon>
    </lineage>
</organism>
<protein>
    <recommendedName>
        <fullName evidence="3">Hedgehog/Intein (Hint) domain-containing protein</fullName>
    </recommendedName>
</protein>